<dbReference type="RefSeq" id="WP_191246814.1">
    <property type="nucleotide sequence ID" value="NZ_BNAU01000005.1"/>
</dbReference>
<keyword evidence="9" id="KW-1185">Reference proteome</keyword>
<keyword evidence="6" id="KW-1003">Cell membrane</keyword>
<evidence type="ECO:0000313" key="8">
    <source>
        <dbReference type="EMBL" id="GHF08162.1"/>
    </source>
</evidence>
<keyword evidence="4 6" id="KW-0472">Membrane</keyword>
<keyword evidence="6" id="KW-0813">Transport</keyword>
<dbReference type="Pfam" id="PF01061">
    <property type="entry name" value="ABC2_membrane"/>
    <property type="match status" value="1"/>
</dbReference>
<comment type="caution">
    <text evidence="8">The sequence shown here is derived from an EMBL/GenBank/DDBJ whole genome shotgun (WGS) entry which is preliminary data.</text>
</comment>
<evidence type="ECO:0000256" key="2">
    <source>
        <dbReference type="ARBA" id="ARBA00022692"/>
    </source>
</evidence>
<dbReference type="PROSITE" id="PS51012">
    <property type="entry name" value="ABC_TM2"/>
    <property type="match status" value="1"/>
</dbReference>
<comment type="similarity">
    <text evidence="6">Belongs to the ABC-2 integral membrane protein family.</text>
</comment>
<dbReference type="InterPro" id="IPR013525">
    <property type="entry name" value="ABC2_TM"/>
</dbReference>
<accession>A0ABQ3J8U4</accession>
<evidence type="ECO:0000256" key="3">
    <source>
        <dbReference type="ARBA" id="ARBA00022989"/>
    </source>
</evidence>
<keyword evidence="2 6" id="KW-0812">Transmembrane</keyword>
<feature type="domain" description="ABC transmembrane type-2" evidence="7">
    <location>
        <begin position="23"/>
        <end position="256"/>
    </location>
</feature>
<evidence type="ECO:0000256" key="5">
    <source>
        <dbReference type="ARBA" id="ARBA00023251"/>
    </source>
</evidence>
<dbReference type="Proteomes" id="UP000605897">
    <property type="component" value="Unassembled WGS sequence"/>
</dbReference>
<dbReference type="EMBL" id="BNAU01000005">
    <property type="protein sequence ID" value="GHF08162.1"/>
    <property type="molecule type" value="Genomic_DNA"/>
</dbReference>
<organism evidence="8 9">
    <name type="scientific">Amycolatopsis deserti</name>
    <dbReference type="NCBI Taxonomy" id="185696"/>
    <lineage>
        <taxon>Bacteria</taxon>
        <taxon>Bacillati</taxon>
        <taxon>Actinomycetota</taxon>
        <taxon>Actinomycetes</taxon>
        <taxon>Pseudonocardiales</taxon>
        <taxon>Pseudonocardiaceae</taxon>
        <taxon>Amycolatopsis</taxon>
    </lineage>
</organism>
<feature type="transmembrane region" description="Helical" evidence="6">
    <location>
        <begin position="177"/>
        <end position="195"/>
    </location>
</feature>
<feature type="transmembrane region" description="Helical" evidence="6">
    <location>
        <begin position="106"/>
        <end position="131"/>
    </location>
</feature>
<dbReference type="PANTHER" id="PTHR43229:SF2">
    <property type="entry name" value="NODULATION PROTEIN J"/>
    <property type="match status" value="1"/>
</dbReference>
<feature type="transmembrane region" description="Helical" evidence="6">
    <location>
        <begin position="21"/>
        <end position="43"/>
    </location>
</feature>
<dbReference type="PANTHER" id="PTHR43229">
    <property type="entry name" value="NODULATION PROTEIN J"/>
    <property type="match status" value="1"/>
</dbReference>
<keyword evidence="3 6" id="KW-1133">Transmembrane helix</keyword>
<evidence type="ECO:0000259" key="7">
    <source>
        <dbReference type="PROSITE" id="PS51012"/>
    </source>
</evidence>
<dbReference type="InterPro" id="IPR000412">
    <property type="entry name" value="ABC_2_transport"/>
</dbReference>
<proteinExistence type="inferred from homology"/>
<comment type="subcellular location">
    <subcellularLocation>
        <location evidence="6">Cell membrane</location>
        <topology evidence="6">Multi-pass membrane protein</topology>
    </subcellularLocation>
    <subcellularLocation>
        <location evidence="1">Membrane</location>
        <topology evidence="1">Multi-pass membrane protein</topology>
    </subcellularLocation>
</comment>
<feature type="transmembrane region" description="Helical" evidence="6">
    <location>
        <begin position="143"/>
        <end position="165"/>
    </location>
</feature>
<sequence length="259" mass="27332">MPALTDSATMLRRNLRHALRYPSLTLSVAAMPILMLLLFNYVFGGAIGAGLTGRPAGGDYLAYLVPGMLLLTVGSATMPVAVAICTDLTEGIVARFRTMAIARASVLTGHVLGNVIQAVASLVIVLGVSLLLGFRSSAGVGDWLLVAAVLLLLTLGLSWFSAALGQISKTPEGASNIVMPMTLLLPFLSSAFVPLESMPAGIRWFAEYQPFTAVIETLRGLLAGTPIGWYGWAAVGWGVGIALLGYLWAKALFNREPTR</sequence>
<dbReference type="PIRSF" id="PIRSF006648">
    <property type="entry name" value="DrrB"/>
    <property type="match status" value="1"/>
</dbReference>
<dbReference type="InterPro" id="IPR047817">
    <property type="entry name" value="ABC2_TM_bact-type"/>
</dbReference>
<protein>
    <recommendedName>
        <fullName evidence="6">Transport permease protein</fullName>
    </recommendedName>
</protein>
<reference evidence="9" key="1">
    <citation type="journal article" date="2019" name="Int. J. Syst. Evol. Microbiol.">
        <title>The Global Catalogue of Microorganisms (GCM) 10K type strain sequencing project: providing services to taxonomists for standard genome sequencing and annotation.</title>
        <authorList>
            <consortium name="The Broad Institute Genomics Platform"/>
            <consortium name="The Broad Institute Genome Sequencing Center for Infectious Disease"/>
            <person name="Wu L."/>
            <person name="Ma J."/>
        </authorList>
    </citation>
    <scope>NUCLEOTIDE SEQUENCE [LARGE SCALE GENOMIC DNA]</scope>
    <source>
        <strain evidence="9">CGMCC 4.7677</strain>
    </source>
</reference>
<feature type="transmembrane region" description="Helical" evidence="6">
    <location>
        <begin position="63"/>
        <end position="85"/>
    </location>
</feature>
<keyword evidence="5" id="KW-0046">Antibiotic resistance</keyword>
<gene>
    <name evidence="8" type="ORF">GCM10017786_47400</name>
</gene>
<name>A0ABQ3J8U4_9PSEU</name>
<evidence type="ECO:0000256" key="1">
    <source>
        <dbReference type="ARBA" id="ARBA00004141"/>
    </source>
</evidence>
<evidence type="ECO:0000256" key="4">
    <source>
        <dbReference type="ARBA" id="ARBA00023136"/>
    </source>
</evidence>
<evidence type="ECO:0000256" key="6">
    <source>
        <dbReference type="RuleBase" id="RU361157"/>
    </source>
</evidence>
<evidence type="ECO:0000313" key="9">
    <source>
        <dbReference type="Proteomes" id="UP000605897"/>
    </source>
</evidence>
<feature type="transmembrane region" description="Helical" evidence="6">
    <location>
        <begin position="229"/>
        <end position="249"/>
    </location>
</feature>
<dbReference type="InterPro" id="IPR051784">
    <property type="entry name" value="Nod_factor_ABC_transporter"/>
</dbReference>